<dbReference type="EMBL" id="JAUNZN010000006">
    <property type="protein sequence ID" value="KAK4819733.1"/>
    <property type="molecule type" value="Genomic_DNA"/>
</dbReference>
<evidence type="ECO:0000256" key="1">
    <source>
        <dbReference type="ARBA" id="ARBA00004123"/>
    </source>
</evidence>
<evidence type="ECO:0000256" key="2">
    <source>
        <dbReference type="ARBA" id="ARBA00022614"/>
    </source>
</evidence>
<dbReference type="PANTHER" id="PTHR45973:SF23">
    <property type="entry name" value="PROTEIN PHOSPHATASE 1 REGULATORY SUBUNIT 7"/>
    <property type="match status" value="1"/>
</dbReference>
<dbReference type="Proteomes" id="UP001333110">
    <property type="component" value="Unassembled WGS sequence"/>
</dbReference>
<dbReference type="Pfam" id="PF12799">
    <property type="entry name" value="LRR_4"/>
    <property type="match status" value="1"/>
</dbReference>
<comment type="caution">
    <text evidence="9">The sequence shown here is derived from an EMBL/GenBank/DDBJ whole genome shotgun (WGS) entry which is preliminary data.</text>
</comment>
<name>A0AAN7N109_MYCAM</name>
<dbReference type="InterPro" id="IPR032675">
    <property type="entry name" value="LRR_dom_sf"/>
</dbReference>
<feature type="compositionally biased region" description="Basic and acidic residues" evidence="8">
    <location>
        <begin position="9"/>
        <end position="31"/>
    </location>
</feature>
<evidence type="ECO:0000256" key="3">
    <source>
        <dbReference type="ARBA" id="ARBA00022737"/>
    </source>
</evidence>
<dbReference type="AlphaFoldDB" id="A0AAN7N109"/>
<dbReference type="GO" id="GO:0005634">
    <property type="term" value="C:nucleus"/>
    <property type="evidence" value="ECO:0007669"/>
    <property type="project" value="UniProtKB-SubCell"/>
</dbReference>
<dbReference type="InterPro" id="IPR003591">
    <property type="entry name" value="Leu-rich_rpt_typical-subtyp"/>
</dbReference>
<dbReference type="Pfam" id="PF14580">
    <property type="entry name" value="LRR_9"/>
    <property type="match status" value="1"/>
</dbReference>
<comment type="similarity">
    <text evidence="5">Belongs to the SDS22 family.</text>
</comment>
<sequence length="546" mass="63175">MGGKSASKIKVETRVDKRIESEESGDEEGKKQAVRLVTDLSQQSLRDEQNGENSAGEAETPVDMETISLDPDAEDVDLNHFRIGKIEGFEVLKKVKTLCLRQNLIKCIENLEQLQTLRELDLYDNQIRKIENLESLVELEILDISFNVLRHIEGLDQLTQLKKLFLVNNKISKIENLSNLQMLQMLELGSNRIRAIENIDTLANLDSLFLGKNKITKLQNLDALTNLTVLSIQNNRLTKIEGLQSLVNLRELYLSHNGIEVIEGLENNNKLTMLDIASNRIKKIENISHLTELQEFWEMGPAFMLVMVMKQPYCALFLQISSFFKNSVASRTREVIVPLYSALVRPHLEYCVQLRAPHYKKDIEVLERVQRRATKLVKGLENKSYEERVRELGLFSLEKRRLRGDLIAFYNSLKGGCREVGVGLFSQVTSETRGNGLKLRQGRFRLDIRKFYFTERVIKHWNRLPSEVVESPSLEVFKRRLDEVLRDMMNDNLIESWSDLDELKGAKNLETVYLERNPLQKDPQYRRKIMLALPTVRQIDATFVRF</sequence>
<keyword evidence="2" id="KW-0433">Leucine-rich repeat</keyword>
<dbReference type="InterPro" id="IPR025875">
    <property type="entry name" value="Leu-rich_rpt_4"/>
</dbReference>
<accession>A0AAN7N109</accession>
<evidence type="ECO:0000256" key="8">
    <source>
        <dbReference type="SAM" id="MobiDB-lite"/>
    </source>
</evidence>
<dbReference type="SUPFAM" id="SSF52058">
    <property type="entry name" value="L domain-like"/>
    <property type="match status" value="1"/>
</dbReference>
<dbReference type="InterPro" id="IPR050576">
    <property type="entry name" value="Cilia_flagella_integrity"/>
</dbReference>
<protein>
    <recommendedName>
        <fullName evidence="6">Protein phosphatase 1 regulatory subunit 7</fullName>
    </recommendedName>
    <alternativeName>
        <fullName evidence="7">Protein phosphatase 1 regulatory subunit 22</fullName>
    </alternativeName>
</protein>
<dbReference type="FunFam" id="3.80.10.10:FF:000127">
    <property type="entry name" value="protein phosphatase 1 regulatory subunit 7 isoform X2"/>
    <property type="match status" value="1"/>
</dbReference>
<dbReference type="SMART" id="SM00365">
    <property type="entry name" value="LRR_SD22"/>
    <property type="match status" value="9"/>
</dbReference>
<evidence type="ECO:0000256" key="6">
    <source>
        <dbReference type="ARBA" id="ARBA00023476"/>
    </source>
</evidence>
<evidence type="ECO:0000256" key="4">
    <source>
        <dbReference type="ARBA" id="ARBA00023242"/>
    </source>
</evidence>
<proteinExistence type="inferred from homology"/>
<dbReference type="PROSITE" id="PS51450">
    <property type="entry name" value="LRR"/>
    <property type="match status" value="9"/>
</dbReference>
<evidence type="ECO:0000256" key="7">
    <source>
        <dbReference type="ARBA" id="ARBA00031020"/>
    </source>
</evidence>
<dbReference type="Gene3D" id="3.80.10.10">
    <property type="entry name" value="Ribonuclease Inhibitor"/>
    <property type="match status" value="3"/>
</dbReference>
<dbReference type="PANTHER" id="PTHR45973">
    <property type="entry name" value="PROTEIN PHOSPHATASE 1 REGULATORY SUBUNIT SDS22-RELATED"/>
    <property type="match status" value="1"/>
</dbReference>
<keyword evidence="3" id="KW-0677">Repeat</keyword>
<dbReference type="SMART" id="SM00369">
    <property type="entry name" value="LRR_TYP"/>
    <property type="match status" value="6"/>
</dbReference>
<comment type="subcellular location">
    <subcellularLocation>
        <location evidence="1">Nucleus</location>
    </subcellularLocation>
</comment>
<gene>
    <name evidence="9" type="ORF">QYF61_010827</name>
</gene>
<evidence type="ECO:0000256" key="5">
    <source>
        <dbReference type="ARBA" id="ARBA00023460"/>
    </source>
</evidence>
<dbReference type="InterPro" id="IPR001611">
    <property type="entry name" value="Leu-rich_rpt"/>
</dbReference>
<organism evidence="9 10">
    <name type="scientific">Mycteria americana</name>
    <name type="common">Wood stork</name>
    <dbReference type="NCBI Taxonomy" id="33587"/>
    <lineage>
        <taxon>Eukaryota</taxon>
        <taxon>Metazoa</taxon>
        <taxon>Chordata</taxon>
        <taxon>Craniata</taxon>
        <taxon>Vertebrata</taxon>
        <taxon>Euteleostomi</taxon>
        <taxon>Archelosauria</taxon>
        <taxon>Archosauria</taxon>
        <taxon>Dinosauria</taxon>
        <taxon>Saurischia</taxon>
        <taxon>Theropoda</taxon>
        <taxon>Coelurosauria</taxon>
        <taxon>Aves</taxon>
        <taxon>Neognathae</taxon>
        <taxon>Neoaves</taxon>
        <taxon>Aequornithes</taxon>
        <taxon>Ciconiiformes</taxon>
        <taxon>Ciconiidae</taxon>
        <taxon>Mycteria</taxon>
    </lineage>
</organism>
<reference evidence="9 10" key="1">
    <citation type="journal article" date="2023" name="J. Hered.">
        <title>Chromosome-level genome of the wood stork (Mycteria americana) provides insight into avian chromosome evolution.</title>
        <authorList>
            <person name="Flamio R. Jr."/>
            <person name="Ramstad K.M."/>
        </authorList>
    </citation>
    <scope>NUCLEOTIDE SEQUENCE [LARGE SCALE GENOMIC DNA]</scope>
    <source>
        <strain evidence="9">JAX WOST 10</strain>
    </source>
</reference>
<keyword evidence="4" id="KW-0539">Nucleus</keyword>
<evidence type="ECO:0000313" key="9">
    <source>
        <dbReference type="EMBL" id="KAK4819733.1"/>
    </source>
</evidence>
<keyword evidence="10" id="KW-1185">Reference proteome</keyword>
<evidence type="ECO:0000313" key="10">
    <source>
        <dbReference type="Proteomes" id="UP001333110"/>
    </source>
</evidence>
<feature type="region of interest" description="Disordered" evidence="8">
    <location>
        <begin position="1"/>
        <end position="61"/>
    </location>
</feature>